<evidence type="ECO:0000313" key="3">
    <source>
        <dbReference type="EMBL" id="QNN60283.1"/>
    </source>
</evidence>
<dbReference type="EMBL" id="CP060715">
    <property type="protein sequence ID" value="QNN60283.1"/>
    <property type="molecule type" value="Genomic_DNA"/>
</dbReference>
<evidence type="ECO:0000259" key="1">
    <source>
        <dbReference type="Pfam" id="PF00534"/>
    </source>
</evidence>
<dbReference type="Proteomes" id="UP000515928">
    <property type="component" value="Chromosome"/>
</dbReference>
<dbReference type="InterPro" id="IPR050194">
    <property type="entry name" value="Glycosyltransferase_grp1"/>
</dbReference>
<dbReference type="PANTHER" id="PTHR45947">
    <property type="entry name" value="SULFOQUINOVOSYL TRANSFERASE SQD2"/>
    <property type="match status" value="1"/>
</dbReference>
<dbReference type="Pfam" id="PF00534">
    <property type="entry name" value="Glycos_transf_1"/>
    <property type="match status" value="1"/>
</dbReference>
<evidence type="ECO:0000259" key="2">
    <source>
        <dbReference type="Pfam" id="PF13439"/>
    </source>
</evidence>
<evidence type="ECO:0000313" key="4">
    <source>
        <dbReference type="Proteomes" id="UP000515928"/>
    </source>
</evidence>
<feature type="domain" description="Glycosyl transferase family 1" evidence="1">
    <location>
        <begin position="183"/>
        <end position="292"/>
    </location>
</feature>
<reference evidence="3 4" key="1">
    <citation type="submission" date="2020-08" db="EMBL/GenBank/DDBJ databases">
        <title>Genome sequence of Erysipelothrix inopinata DSM 15511T.</title>
        <authorList>
            <person name="Hyun D.-W."/>
            <person name="Bae J.-W."/>
        </authorList>
    </citation>
    <scope>NUCLEOTIDE SEQUENCE [LARGE SCALE GENOMIC DNA]</scope>
    <source>
        <strain evidence="3 4">DSM 15511</strain>
    </source>
</reference>
<dbReference type="PANTHER" id="PTHR45947:SF3">
    <property type="entry name" value="SULFOQUINOVOSYL TRANSFERASE SQD2"/>
    <property type="match status" value="1"/>
</dbReference>
<dbReference type="InterPro" id="IPR001296">
    <property type="entry name" value="Glyco_trans_1"/>
</dbReference>
<name>A0A7G9RXF8_9FIRM</name>
<dbReference type="RefSeq" id="WP_187533413.1">
    <property type="nucleotide sequence ID" value="NZ_CBCSHU010000007.1"/>
</dbReference>
<gene>
    <name evidence="3" type="ORF">H9L01_07880</name>
</gene>
<dbReference type="GO" id="GO:0016757">
    <property type="term" value="F:glycosyltransferase activity"/>
    <property type="evidence" value="ECO:0007669"/>
    <property type="project" value="InterPro"/>
</dbReference>
<keyword evidence="4" id="KW-1185">Reference proteome</keyword>
<feature type="domain" description="Glycosyltransferase subfamily 4-like N-terminal" evidence="2">
    <location>
        <begin position="13"/>
        <end position="172"/>
    </location>
</feature>
<keyword evidence="3" id="KW-0808">Transferase</keyword>
<dbReference type="CDD" id="cd03812">
    <property type="entry name" value="GT4_CapH-like"/>
    <property type="match status" value="1"/>
</dbReference>
<dbReference type="KEGG" id="eio:H9L01_07880"/>
<protein>
    <submittedName>
        <fullName evidence="3">Glycosyltransferase family 1 protein</fullName>
    </submittedName>
</protein>
<dbReference type="Pfam" id="PF13439">
    <property type="entry name" value="Glyco_transf_4"/>
    <property type="match status" value="1"/>
</dbReference>
<sequence>MKILIYGMSEQRGGVETFIYNFYSNFSDDVQCDFVTDFASIPFEDEFVSKGSRIFKLPSRRKNLIAYNKYLDRLFTENKYDIVWANVCTLSSIGVLSYAKKYGVPVRIVHSHNSENMGGKVTALLHGMNLKKIKNVATDFWACSPEAGEWMFGEVIETEKVKVIRNAIDLDKFSYSLDIRQQVRNELNVDNEFVIGHVGRFHPQKNQKFLLDIFKEIVALKDNSRLVMVGSGSLQEEIESYAKELNVYDKVLWLGQRSDVERLLQGFDVFLLPSAYEGLPFVLVESQAAALPSYTTLGKVSKESKISDCLEFVDLNLGAKHWATLIVNNADLPRENNTEALRATGFDIVTESRDIEKFLKMRVDSKNDDKK</sequence>
<dbReference type="SUPFAM" id="SSF53756">
    <property type="entry name" value="UDP-Glycosyltransferase/glycogen phosphorylase"/>
    <property type="match status" value="1"/>
</dbReference>
<accession>A0A7G9RXF8</accession>
<dbReference type="Gene3D" id="3.40.50.2000">
    <property type="entry name" value="Glycogen Phosphorylase B"/>
    <property type="match status" value="2"/>
</dbReference>
<dbReference type="InterPro" id="IPR028098">
    <property type="entry name" value="Glyco_trans_4-like_N"/>
</dbReference>
<organism evidence="3 4">
    <name type="scientific">Erysipelothrix inopinata</name>
    <dbReference type="NCBI Taxonomy" id="225084"/>
    <lineage>
        <taxon>Bacteria</taxon>
        <taxon>Bacillati</taxon>
        <taxon>Bacillota</taxon>
        <taxon>Erysipelotrichia</taxon>
        <taxon>Erysipelotrichales</taxon>
        <taxon>Erysipelotrichaceae</taxon>
        <taxon>Erysipelothrix</taxon>
    </lineage>
</organism>
<proteinExistence type="predicted"/>
<dbReference type="AlphaFoldDB" id="A0A7G9RXF8"/>